<dbReference type="AlphaFoldDB" id="B0CF98"/>
<organism evidence="1 2">
    <name type="scientific">Acaryochloris marina (strain MBIC 11017)</name>
    <dbReference type="NCBI Taxonomy" id="329726"/>
    <lineage>
        <taxon>Bacteria</taxon>
        <taxon>Bacillati</taxon>
        <taxon>Cyanobacteriota</taxon>
        <taxon>Cyanophyceae</taxon>
        <taxon>Acaryochloridales</taxon>
        <taxon>Acaryochloridaceae</taxon>
        <taxon>Acaryochloris</taxon>
    </lineage>
</organism>
<gene>
    <name evidence="1" type="ordered locus">AM1_0741</name>
</gene>
<proteinExistence type="predicted"/>
<keyword evidence="2" id="KW-1185">Reference proteome</keyword>
<sequence>MSIADGVSLFQVTVDAPSRVGIKTLSHGGGRLADGPGPDISPGGFDPILTLFDSNNTFIAENDAREGRSDPTTGSAYDSRIVRSLTPGTYESCSEPIQQFL</sequence>
<evidence type="ECO:0000313" key="1">
    <source>
        <dbReference type="EMBL" id="ABW25785.1"/>
    </source>
</evidence>
<evidence type="ECO:0000313" key="2">
    <source>
        <dbReference type="Proteomes" id="UP000000268"/>
    </source>
</evidence>
<dbReference type="NCBIfam" id="NF038127">
    <property type="entry name" value="FDP_fam"/>
    <property type="match status" value="1"/>
</dbReference>
<reference evidence="1 2" key="1">
    <citation type="journal article" date="2008" name="Proc. Natl. Acad. Sci. U.S.A.">
        <title>Niche adaptation and genome expansion in the chlorophyll d-producing cyanobacterium Acaryochloris marina.</title>
        <authorList>
            <person name="Swingley W.D."/>
            <person name="Chen M."/>
            <person name="Cheung P.C."/>
            <person name="Conrad A.L."/>
            <person name="Dejesa L.C."/>
            <person name="Hao J."/>
            <person name="Honchak B.M."/>
            <person name="Karbach L.E."/>
            <person name="Kurdoglu A."/>
            <person name="Lahiri S."/>
            <person name="Mastrian S.D."/>
            <person name="Miyashita H."/>
            <person name="Page L."/>
            <person name="Ramakrishna P."/>
            <person name="Satoh S."/>
            <person name="Sattley W.M."/>
            <person name="Shimada Y."/>
            <person name="Taylor H.L."/>
            <person name="Tomo T."/>
            <person name="Tsuchiya T."/>
            <person name="Wang Z.T."/>
            <person name="Raymond J."/>
            <person name="Mimuro M."/>
            <person name="Blankenship R.E."/>
            <person name="Touchman J.W."/>
        </authorList>
    </citation>
    <scope>NUCLEOTIDE SEQUENCE [LARGE SCALE GENOMIC DNA]</scope>
    <source>
        <strain evidence="2">MBIC 11017</strain>
    </source>
</reference>
<dbReference type="OrthoDB" id="573277at2"/>
<name>B0CF98_ACAM1</name>
<dbReference type="EMBL" id="CP000828">
    <property type="protein sequence ID" value="ABW25785.1"/>
    <property type="molecule type" value="Genomic_DNA"/>
</dbReference>
<dbReference type="KEGG" id="amr:AM1_0741"/>
<dbReference type="Proteomes" id="UP000000268">
    <property type="component" value="Chromosome"/>
</dbReference>
<protein>
    <submittedName>
        <fullName evidence="1">Uncharacterized protein</fullName>
    </submittedName>
</protein>
<accession>B0CF98</accession>
<dbReference type="HOGENOM" id="CLU_2285203_0_0_3"/>